<dbReference type="GO" id="GO:0080120">
    <property type="term" value="P:CAAX-box protein maturation"/>
    <property type="evidence" value="ECO:0007669"/>
    <property type="project" value="UniProtKB-ARBA"/>
</dbReference>
<gene>
    <name evidence="3" type="ORF">C440_04398</name>
</gene>
<dbReference type="OrthoDB" id="275779at2157"/>
<evidence type="ECO:0000313" key="4">
    <source>
        <dbReference type="Proteomes" id="UP000011550"/>
    </source>
</evidence>
<dbReference type="Pfam" id="PF02517">
    <property type="entry name" value="Rce1-like"/>
    <property type="match status" value="1"/>
</dbReference>
<feature type="transmembrane region" description="Helical" evidence="1">
    <location>
        <begin position="21"/>
        <end position="50"/>
    </location>
</feature>
<keyword evidence="1" id="KW-0812">Transmembrane</keyword>
<dbReference type="RefSeq" id="WP_008318610.1">
    <property type="nucleotide sequence ID" value="NZ_AOLN01000006.1"/>
</dbReference>
<evidence type="ECO:0000259" key="2">
    <source>
        <dbReference type="Pfam" id="PF02517"/>
    </source>
</evidence>
<evidence type="ECO:0000256" key="1">
    <source>
        <dbReference type="SAM" id="Phobius"/>
    </source>
</evidence>
<sequence>MSSYQEPGDSASGPGLLDRILGVLLPVLTGTVLGVGGLSLGAVLSVIVIVPLALAGYEPSPTMFIVIGLVTTQGVGCFATALTYVMSRHHVASGLASLVGDRTWIMRSKFRIPARIPSFRDTLAVVGTYVLTFVGLAVAVIATSQLGLEGASNSAATTGMEHPHILLLLIPASILLIGPGEELLFRGVVQGRLRERFSPVIAIGFTSLLFASVHYVALTGAASARLVTIGLLLVPALAFGTVYEYTDNILVPSLVHGLYNATLFGIIYLGAVSV</sequence>
<dbReference type="GO" id="GO:0004175">
    <property type="term" value="F:endopeptidase activity"/>
    <property type="evidence" value="ECO:0007669"/>
    <property type="project" value="UniProtKB-ARBA"/>
</dbReference>
<feature type="domain" description="CAAX prenyl protease 2/Lysostaphin resistance protein A-like" evidence="2">
    <location>
        <begin position="166"/>
        <end position="261"/>
    </location>
</feature>
<organism evidence="3 4">
    <name type="scientific">Haloferax mucosum ATCC BAA-1512</name>
    <dbReference type="NCBI Taxonomy" id="662479"/>
    <lineage>
        <taxon>Archaea</taxon>
        <taxon>Methanobacteriati</taxon>
        <taxon>Methanobacteriota</taxon>
        <taxon>Stenosarchaea group</taxon>
        <taxon>Halobacteria</taxon>
        <taxon>Halobacteriales</taxon>
        <taxon>Haloferacaceae</taxon>
        <taxon>Haloferax</taxon>
    </lineage>
</organism>
<keyword evidence="4" id="KW-1185">Reference proteome</keyword>
<dbReference type="STRING" id="662479.C440_04398"/>
<dbReference type="InterPro" id="IPR003675">
    <property type="entry name" value="Rce1/LyrA-like_dom"/>
</dbReference>
<proteinExistence type="predicted"/>
<feature type="transmembrane region" description="Helical" evidence="1">
    <location>
        <begin position="123"/>
        <end position="144"/>
    </location>
</feature>
<feature type="transmembrane region" description="Helical" evidence="1">
    <location>
        <begin position="249"/>
        <end position="271"/>
    </location>
</feature>
<feature type="transmembrane region" description="Helical" evidence="1">
    <location>
        <begin position="223"/>
        <end position="242"/>
    </location>
</feature>
<name>M0ILT7_9EURY</name>
<evidence type="ECO:0000313" key="3">
    <source>
        <dbReference type="EMBL" id="ELZ96987.1"/>
    </source>
</evidence>
<reference evidence="3 4" key="1">
    <citation type="journal article" date="2014" name="PLoS Genet.">
        <title>Phylogenetically driven sequencing of extremely halophilic archaea reveals strategies for static and dynamic osmo-response.</title>
        <authorList>
            <person name="Becker E.A."/>
            <person name="Seitzer P.M."/>
            <person name="Tritt A."/>
            <person name="Larsen D."/>
            <person name="Krusor M."/>
            <person name="Yao A.I."/>
            <person name="Wu D."/>
            <person name="Madern D."/>
            <person name="Eisen J.A."/>
            <person name="Darling A.E."/>
            <person name="Facciotti M.T."/>
        </authorList>
    </citation>
    <scope>NUCLEOTIDE SEQUENCE [LARGE SCALE GENOMIC DNA]</scope>
    <source>
        <strain evidence="3 4">ATCC BAA-1512</strain>
    </source>
</reference>
<feature type="transmembrane region" description="Helical" evidence="1">
    <location>
        <begin position="164"/>
        <end position="185"/>
    </location>
</feature>
<feature type="transmembrane region" description="Helical" evidence="1">
    <location>
        <begin position="62"/>
        <end position="85"/>
    </location>
</feature>
<dbReference type="PANTHER" id="PTHR36435:SF1">
    <property type="entry name" value="CAAX AMINO TERMINAL PROTEASE FAMILY PROTEIN"/>
    <property type="match status" value="1"/>
</dbReference>
<feature type="transmembrane region" description="Helical" evidence="1">
    <location>
        <begin position="197"/>
        <end position="217"/>
    </location>
</feature>
<comment type="caution">
    <text evidence="3">The sequence shown here is derived from an EMBL/GenBank/DDBJ whole genome shotgun (WGS) entry which is preliminary data.</text>
</comment>
<dbReference type="Proteomes" id="UP000011550">
    <property type="component" value="Unassembled WGS sequence"/>
</dbReference>
<keyword evidence="1" id="KW-0472">Membrane</keyword>
<protein>
    <recommendedName>
        <fullName evidence="2">CAAX prenyl protease 2/Lysostaphin resistance protein A-like domain-containing protein</fullName>
    </recommendedName>
</protein>
<dbReference type="AlphaFoldDB" id="M0ILT7"/>
<dbReference type="PANTHER" id="PTHR36435">
    <property type="entry name" value="SLR1288 PROTEIN"/>
    <property type="match status" value="1"/>
</dbReference>
<dbReference type="PATRIC" id="fig|662479.7.peg.906"/>
<dbReference type="EMBL" id="AOLN01000006">
    <property type="protein sequence ID" value="ELZ96987.1"/>
    <property type="molecule type" value="Genomic_DNA"/>
</dbReference>
<keyword evidence="1" id="KW-1133">Transmembrane helix</keyword>
<dbReference type="InterPro" id="IPR052710">
    <property type="entry name" value="CAAX_protease"/>
</dbReference>
<accession>M0ILT7</accession>